<reference evidence="16" key="1">
    <citation type="journal article" date="2019" name="Int. J. Syst. Evol. Microbiol.">
        <title>The Global Catalogue of Microorganisms (GCM) 10K type strain sequencing project: providing services to taxonomists for standard genome sequencing and annotation.</title>
        <authorList>
            <consortium name="The Broad Institute Genomics Platform"/>
            <consortium name="The Broad Institute Genome Sequencing Center for Infectious Disease"/>
            <person name="Wu L."/>
            <person name="Ma J."/>
        </authorList>
    </citation>
    <scope>NUCLEOTIDE SEQUENCE [LARGE SCALE GENOMIC DNA]</scope>
    <source>
        <strain evidence="16">KCTC 52237</strain>
    </source>
</reference>
<evidence type="ECO:0000256" key="11">
    <source>
        <dbReference type="ARBA" id="ARBA00023136"/>
    </source>
</evidence>
<keyword evidence="9 13" id="KW-1133">Transmembrane helix</keyword>
<feature type="domain" description="Cytochrome b561 bacterial/Ni-hydrogenase" evidence="14">
    <location>
        <begin position="7"/>
        <end position="180"/>
    </location>
</feature>
<evidence type="ECO:0000256" key="9">
    <source>
        <dbReference type="ARBA" id="ARBA00022989"/>
    </source>
</evidence>
<comment type="similarity">
    <text evidence="12">Belongs to the cytochrome b561 family.</text>
</comment>
<keyword evidence="16" id="KW-1185">Reference proteome</keyword>
<dbReference type="InterPro" id="IPR011577">
    <property type="entry name" value="Cyt_b561_bac/Ni-Hgenase"/>
</dbReference>
<evidence type="ECO:0000256" key="1">
    <source>
        <dbReference type="ARBA" id="ARBA00001970"/>
    </source>
</evidence>
<feature type="transmembrane region" description="Helical" evidence="13">
    <location>
        <begin position="147"/>
        <end position="168"/>
    </location>
</feature>
<keyword evidence="6 13" id="KW-0812">Transmembrane</keyword>
<proteinExistence type="inferred from homology"/>
<dbReference type="EMBL" id="JBHRTF010000002">
    <property type="protein sequence ID" value="MFC3114839.1"/>
    <property type="molecule type" value="Genomic_DNA"/>
</dbReference>
<organism evidence="15 16">
    <name type="scientific">Cellvibrio fontiphilus</name>
    <dbReference type="NCBI Taxonomy" id="1815559"/>
    <lineage>
        <taxon>Bacteria</taxon>
        <taxon>Pseudomonadati</taxon>
        <taxon>Pseudomonadota</taxon>
        <taxon>Gammaproteobacteria</taxon>
        <taxon>Cellvibrionales</taxon>
        <taxon>Cellvibrionaceae</taxon>
        <taxon>Cellvibrio</taxon>
    </lineage>
</organism>
<keyword evidence="7" id="KW-0479">Metal-binding</keyword>
<keyword evidence="11 13" id="KW-0472">Membrane</keyword>
<protein>
    <submittedName>
        <fullName evidence="15">Cytochrome b</fullName>
    </submittedName>
</protein>
<comment type="subcellular location">
    <subcellularLocation>
        <location evidence="2">Cell membrane</location>
        <topology evidence="2">Multi-pass membrane protein</topology>
    </subcellularLocation>
</comment>
<keyword evidence="3" id="KW-0813">Transport</keyword>
<keyword evidence="5" id="KW-0349">Heme</keyword>
<keyword evidence="10" id="KW-0408">Iron</keyword>
<name>A0ABV7FBA5_9GAMM</name>
<evidence type="ECO:0000256" key="6">
    <source>
        <dbReference type="ARBA" id="ARBA00022692"/>
    </source>
</evidence>
<dbReference type="PANTHER" id="PTHR30529">
    <property type="entry name" value="CYTOCHROME B561"/>
    <property type="match status" value="1"/>
</dbReference>
<keyword evidence="4" id="KW-1003">Cell membrane</keyword>
<feature type="transmembrane region" description="Helical" evidence="13">
    <location>
        <begin position="12"/>
        <end position="34"/>
    </location>
</feature>
<comment type="cofactor">
    <cofactor evidence="1">
        <name>heme b</name>
        <dbReference type="ChEBI" id="CHEBI:60344"/>
    </cofactor>
</comment>
<gene>
    <name evidence="15" type="ORF">ACFODX_04655</name>
</gene>
<dbReference type="InterPro" id="IPR016174">
    <property type="entry name" value="Di-haem_cyt_TM"/>
</dbReference>
<evidence type="ECO:0000256" key="13">
    <source>
        <dbReference type="SAM" id="Phobius"/>
    </source>
</evidence>
<evidence type="ECO:0000313" key="15">
    <source>
        <dbReference type="EMBL" id="MFC3114839.1"/>
    </source>
</evidence>
<evidence type="ECO:0000256" key="7">
    <source>
        <dbReference type="ARBA" id="ARBA00022723"/>
    </source>
</evidence>
<dbReference type="RefSeq" id="WP_378116544.1">
    <property type="nucleotide sequence ID" value="NZ_JBHRTF010000002.1"/>
</dbReference>
<comment type="caution">
    <text evidence="15">The sequence shown here is derived from an EMBL/GenBank/DDBJ whole genome shotgun (WGS) entry which is preliminary data.</text>
</comment>
<accession>A0ABV7FBA5</accession>
<dbReference type="InterPro" id="IPR052168">
    <property type="entry name" value="Cytochrome_b561_oxidase"/>
</dbReference>
<evidence type="ECO:0000256" key="5">
    <source>
        <dbReference type="ARBA" id="ARBA00022617"/>
    </source>
</evidence>
<dbReference type="SUPFAM" id="SSF81342">
    <property type="entry name" value="Transmembrane di-heme cytochromes"/>
    <property type="match status" value="1"/>
</dbReference>
<evidence type="ECO:0000256" key="2">
    <source>
        <dbReference type="ARBA" id="ARBA00004651"/>
    </source>
</evidence>
<evidence type="ECO:0000256" key="12">
    <source>
        <dbReference type="ARBA" id="ARBA00037975"/>
    </source>
</evidence>
<feature type="transmembrane region" description="Helical" evidence="13">
    <location>
        <begin position="84"/>
        <end position="106"/>
    </location>
</feature>
<evidence type="ECO:0000259" key="14">
    <source>
        <dbReference type="Pfam" id="PF01292"/>
    </source>
</evidence>
<keyword evidence="8" id="KW-0249">Electron transport</keyword>
<evidence type="ECO:0000256" key="4">
    <source>
        <dbReference type="ARBA" id="ARBA00022475"/>
    </source>
</evidence>
<evidence type="ECO:0000256" key="3">
    <source>
        <dbReference type="ARBA" id="ARBA00022448"/>
    </source>
</evidence>
<dbReference type="Proteomes" id="UP001595555">
    <property type="component" value="Unassembled WGS sequence"/>
</dbReference>
<evidence type="ECO:0000256" key="10">
    <source>
        <dbReference type="ARBA" id="ARBA00023004"/>
    </source>
</evidence>
<dbReference type="Gene3D" id="1.20.950.20">
    <property type="entry name" value="Transmembrane di-heme cytochromes, Chain C"/>
    <property type="match status" value="2"/>
</dbReference>
<dbReference type="PANTHER" id="PTHR30529:SF7">
    <property type="entry name" value="CYTOCHROME B561 BACTERIAL_NI-HYDROGENASE DOMAIN-CONTAINING PROTEIN"/>
    <property type="match status" value="1"/>
</dbReference>
<sequence length="181" mass="20686">MDTPQKFSPLTIALHWLIAFAMIAMLAVGFYMSIYEVYPLYDWHKSFGVAIFAVILLRVWWRIKNGWPKPLREYPQFQQRLARVTHWVLIIGTLLMPISGMLYSGLGGWGIKVFGWVMVPGNKNPATGQTEPIHAGLAQLGAFTHEWLGYVLVVTVLLHMAGALKHHLFDRDRTLLRMLGR</sequence>
<evidence type="ECO:0000256" key="8">
    <source>
        <dbReference type="ARBA" id="ARBA00022982"/>
    </source>
</evidence>
<dbReference type="Pfam" id="PF01292">
    <property type="entry name" value="Ni_hydr_CYTB"/>
    <property type="match status" value="1"/>
</dbReference>
<evidence type="ECO:0000313" key="16">
    <source>
        <dbReference type="Proteomes" id="UP001595555"/>
    </source>
</evidence>
<feature type="transmembrane region" description="Helical" evidence="13">
    <location>
        <begin position="46"/>
        <end position="63"/>
    </location>
</feature>